<dbReference type="SUPFAM" id="SSF52540">
    <property type="entry name" value="P-loop containing nucleoside triphosphate hydrolases"/>
    <property type="match status" value="1"/>
</dbReference>
<dbReference type="InterPro" id="IPR016032">
    <property type="entry name" value="Sig_transdc_resp-reg_C-effctor"/>
</dbReference>
<dbReference type="CDD" id="cd00383">
    <property type="entry name" value="trans_reg_C"/>
    <property type="match status" value="1"/>
</dbReference>
<evidence type="ECO:0000256" key="3">
    <source>
        <dbReference type="ARBA" id="ARBA00023125"/>
    </source>
</evidence>
<dbReference type="PANTHER" id="PTHR35807">
    <property type="entry name" value="TRANSCRIPTIONAL REGULATOR REDD-RELATED"/>
    <property type="match status" value="1"/>
</dbReference>
<dbReference type="Gene3D" id="1.25.40.10">
    <property type="entry name" value="Tetratricopeptide repeat domain"/>
    <property type="match status" value="2"/>
</dbReference>
<dbReference type="InterPro" id="IPR002182">
    <property type="entry name" value="NB-ARC"/>
</dbReference>
<name>A0ABW5I811_9PSEU</name>
<dbReference type="SUPFAM" id="SSF48452">
    <property type="entry name" value="TPR-like"/>
    <property type="match status" value="2"/>
</dbReference>
<keyword evidence="8" id="KW-1185">Reference proteome</keyword>
<dbReference type="SMART" id="SM01043">
    <property type="entry name" value="BTAD"/>
    <property type="match status" value="1"/>
</dbReference>
<keyword evidence="2" id="KW-0805">Transcription regulation</keyword>
<dbReference type="InterPro" id="IPR036388">
    <property type="entry name" value="WH-like_DNA-bd_sf"/>
</dbReference>
<organism evidence="7 8">
    <name type="scientific">Amycolatopsis albidoflavus</name>
    <dbReference type="NCBI Taxonomy" id="102226"/>
    <lineage>
        <taxon>Bacteria</taxon>
        <taxon>Bacillati</taxon>
        <taxon>Actinomycetota</taxon>
        <taxon>Actinomycetes</taxon>
        <taxon>Pseudonocardiales</taxon>
        <taxon>Pseudonocardiaceae</taxon>
        <taxon>Amycolatopsis</taxon>
    </lineage>
</organism>
<evidence type="ECO:0000256" key="5">
    <source>
        <dbReference type="PROSITE-ProRule" id="PRU01091"/>
    </source>
</evidence>
<evidence type="ECO:0000256" key="4">
    <source>
        <dbReference type="ARBA" id="ARBA00023163"/>
    </source>
</evidence>
<dbReference type="InterPro" id="IPR011990">
    <property type="entry name" value="TPR-like_helical_dom_sf"/>
</dbReference>
<dbReference type="InterPro" id="IPR001867">
    <property type="entry name" value="OmpR/PhoB-type_DNA-bd"/>
</dbReference>
<evidence type="ECO:0000256" key="2">
    <source>
        <dbReference type="ARBA" id="ARBA00023015"/>
    </source>
</evidence>
<proteinExistence type="inferred from homology"/>
<dbReference type="PROSITE" id="PS51755">
    <property type="entry name" value="OMPR_PHOB"/>
    <property type="match status" value="1"/>
</dbReference>
<sequence length="973" mass="105255">MTANAERRRLLIELLGPISATYDGAVLDLGPAFQRTILAILALRSNTVVSREELIDAVWGDRPPRTVEGSIYTYISKLRRALEPSLNRSHEARLLLSNRHGYCLQLDDDAIDVRVFETAIAEGRARFSRGELPKALDAWQSALDMSHGQPLGDAVGPFAEAARLRLGELRLDVLEQRSEALLALGRNADILAELPSLIGERPMRERPYELLMLALYRSGRQADALQTYQRARTLLIDELGIEPGASLRALHERILADDPDLRSLDAEPSGMNSAPSPQAIAPGQLPHDVSGFTGREAEQKRLVDLCRHGTWGAFGSAVVISAIDGTAGVGKTALAVHVAHGLRNAFPDGQLFLNLRGFDPRQPPTSVSDALSHLLYGLGVKPDEMPADQNEQAALYRTLLSGKRVLVLLDNAVSAEQVRPLLPGSAGCVAIVTSRNRLSGLVARDGAARIALDLLSPGEALELLRRTVGNEAVDAEPGPAAELVERCGLLPLAVRIVAERIATGDYRGIADMCQALQAEHDRLDTLSVPDDEFSAVRQVFSVSYQSLKPELARTFRLLGLHRGAEFSLPAAAALLGVDADTARRSLDSLARQHLVVQTAPGRYRFHDLLRVYAAECARQDETSAEQAASERRVLEWYFASVLAEWKVVAVGQRPPDSRPFEHSCPPMSFENYGEALAWATREHETIAAAVKQALDAGENELSWKLATALGPFYQLTKRPETWRQTLEVGLVATRNAGDRDGEARTLNQLGIAHNDGGHYEEGAECLSDALQIRRAIADLSGAAITASNLGLTLSLLGRAAESVTLHREAVDLAQKSGDSYAQGAAALNLAFALRALGEFDEAIVHNQEAVAAFEPDKANYAMGHALAELGETFRQAGKPGTAVGHLERALEFRQAGRDRWGIAVCLRMLGHARADLGQTPAARELLTQALSILDEMDTTSAAQAERIKVNAVLDELPAHETGSAESSAQAQPE</sequence>
<keyword evidence="4" id="KW-0804">Transcription</keyword>
<feature type="domain" description="OmpR/PhoB-type" evidence="6">
    <location>
        <begin position="1"/>
        <end position="106"/>
    </location>
</feature>
<comment type="caution">
    <text evidence="7">The sequence shown here is derived from an EMBL/GenBank/DDBJ whole genome shotgun (WGS) entry which is preliminary data.</text>
</comment>
<dbReference type="CDD" id="cd15831">
    <property type="entry name" value="BTAD"/>
    <property type="match status" value="1"/>
</dbReference>
<dbReference type="InterPro" id="IPR005158">
    <property type="entry name" value="BTAD"/>
</dbReference>
<dbReference type="RefSeq" id="WP_344278850.1">
    <property type="nucleotide sequence ID" value="NZ_BAAAHV010000015.1"/>
</dbReference>
<dbReference type="Pfam" id="PF03704">
    <property type="entry name" value="BTAD"/>
    <property type="match status" value="1"/>
</dbReference>
<accession>A0ABW5I811</accession>
<dbReference type="InterPro" id="IPR051677">
    <property type="entry name" value="AfsR-DnrI-RedD_regulator"/>
</dbReference>
<evidence type="ECO:0000259" key="6">
    <source>
        <dbReference type="PROSITE" id="PS51755"/>
    </source>
</evidence>
<dbReference type="SMART" id="SM00028">
    <property type="entry name" value="TPR"/>
    <property type="match status" value="6"/>
</dbReference>
<dbReference type="Pfam" id="PF00931">
    <property type="entry name" value="NB-ARC"/>
    <property type="match status" value="1"/>
</dbReference>
<evidence type="ECO:0000256" key="1">
    <source>
        <dbReference type="ARBA" id="ARBA00005820"/>
    </source>
</evidence>
<feature type="DNA-binding region" description="OmpR/PhoB-type" evidence="5">
    <location>
        <begin position="1"/>
        <end position="106"/>
    </location>
</feature>
<dbReference type="PANTHER" id="PTHR35807:SF1">
    <property type="entry name" value="TRANSCRIPTIONAL REGULATOR REDD"/>
    <property type="match status" value="1"/>
</dbReference>
<dbReference type="InterPro" id="IPR027417">
    <property type="entry name" value="P-loop_NTPase"/>
</dbReference>
<dbReference type="InterPro" id="IPR019734">
    <property type="entry name" value="TPR_rpt"/>
</dbReference>
<dbReference type="SUPFAM" id="SSF46894">
    <property type="entry name" value="C-terminal effector domain of the bipartite response regulators"/>
    <property type="match status" value="1"/>
</dbReference>
<dbReference type="EMBL" id="JBHUKQ010000016">
    <property type="protein sequence ID" value="MFD2485334.1"/>
    <property type="molecule type" value="Genomic_DNA"/>
</dbReference>
<keyword evidence="3 5" id="KW-0238">DNA-binding</keyword>
<gene>
    <name evidence="7" type="ORF">ACFSUT_34040</name>
</gene>
<dbReference type="SMART" id="SM00862">
    <property type="entry name" value="Trans_reg_C"/>
    <property type="match status" value="1"/>
</dbReference>
<dbReference type="Pfam" id="PF13424">
    <property type="entry name" value="TPR_12"/>
    <property type="match status" value="2"/>
</dbReference>
<evidence type="ECO:0000313" key="8">
    <source>
        <dbReference type="Proteomes" id="UP001597542"/>
    </source>
</evidence>
<protein>
    <submittedName>
        <fullName evidence="7">BTAD domain-containing putative transcriptional regulator</fullName>
    </submittedName>
</protein>
<dbReference type="Pfam" id="PF00486">
    <property type="entry name" value="Trans_reg_C"/>
    <property type="match status" value="1"/>
</dbReference>
<dbReference type="Gene3D" id="1.10.10.10">
    <property type="entry name" value="Winged helix-like DNA-binding domain superfamily/Winged helix DNA-binding domain"/>
    <property type="match status" value="1"/>
</dbReference>
<dbReference type="PRINTS" id="PR00364">
    <property type="entry name" value="DISEASERSIST"/>
</dbReference>
<dbReference type="Gene3D" id="3.40.50.300">
    <property type="entry name" value="P-loop containing nucleotide triphosphate hydrolases"/>
    <property type="match status" value="1"/>
</dbReference>
<comment type="similarity">
    <text evidence="1">Belongs to the AfsR/DnrI/RedD regulatory family.</text>
</comment>
<evidence type="ECO:0000313" key="7">
    <source>
        <dbReference type="EMBL" id="MFD2485334.1"/>
    </source>
</evidence>
<dbReference type="Proteomes" id="UP001597542">
    <property type="component" value="Unassembled WGS sequence"/>
</dbReference>
<reference evidence="8" key="1">
    <citation type="journal article" date="2019" name="Int. J. Syst. Evol. Microbiol.">
        <title>The Global Catalogue of Microorganisms (GCM) 10K type strain sequencing project: providing services to taxonomists for standard genome sequencing and annotation.</title>
        <authorList>
            <consortium name="The Broad Institute Genomics Platform"/>
            <consortium name="The Broad Institute Genome Sequencing Center for Infectious Disease"/>
            <person name="Wu L."/>
            <person name="Ma J."/>
        </authorList>
    </citation>
    <scope>NUCLEOTIDE SEQUENCE [LARGE SCALE GENOMIC DNA]</scope>
    <source>
        <strain evidence="8">CGMCC 4.7638</strain>
    </source>
</reference>